<evidence type="ECO:0000313" key="3">
    <source>
        <dbReference type="Proteomes" id="UP000708208"/>
    </source>
</evidence>
<accession>A0A8J2KZD0</accession>
<feature type="compositionally biased region" description="Polar residues" evidence="1">
    <location>
        <begin position="18"/>
        <end position="34"/>
    </location>
</feature>
<evidence type="ECO:0000256" key="1">
    <source>
        <dbReference type="SAM" id="MobiDB-lite"/>
    </source>
</evidence>
<organism evidence="2 3">
    <name type="scientific">Allacma fusca</name>
    <dbReference type="NCBI Taxonomy" id="39272"/>
    <lineage>
        <taxon>Eukaryota</taxon>
        <taxon>Metazoa</taxon>
        <taxon>Ecdysozoa</taxon>
        <taxon>Arthropoda</taxon>
        <taxon>Hexapoda</taxon>
        <taxon>Collembola</taxon>
        <taxon>Symphypleona</taxon>
        <taxon>Sminthuridae</taxon>
        <taxon>Allacma</taxon>
    </lineage>
</organism>
<comment type="caution">
    <text evidence="2">The sequence shown here is derived from an EMBL/GenBank/DDBJ whole genome shotgun (WGS) entry which is preliminary data.</text>
</comment>
<evidence type="ECO:0000313" key="2">
    <source>
        <dbReference type="EMBL" id="CAG7822205.1"/>
    </source>
</evidence>
<reference evidence="2" key="1">
    <citation type="submission" date="2021-06" db="EMBL/GenBank/DDBJ databases">
        <authorList>
            <person name="Hodson N. C."/>
            <person name="Mongue J. A."/>
            <person name="Jaron S. K."/>
        </authorList>
    </citation>
    <scope>NUCLEOTIDE SEQUENCE</scope>
</reference>
<keyword evidence="3" id="KW-1185">Reference proteome</keyword>
<feature type="region of interest" description="Disordered" evidence="1">
    <location>
        <begin position="1"/>
        <end position="34"/>
    </location>
</feature>
<sequence>GGPRSIYHEDIPSDRPHSTNISTHLNSRTPHLRK</sequence>
<feature type="non-terminal residue" evidence="2">
    <location>
        <position position="1"/>
    </location>
</feature>
<dbReference type="EMBL" id="CAJVCH010525701">
    <property type="protein sequence ID" value="CAG7822205.1"/>
    <property type="molecule type" value="Genomic_DNA"/>
</dbReference>
<name>A0A8J2KZD0_9HEXA</name>
<protein>
    <submittedName>
        <fullName evidence="2">Uncharacterized protein</fullName>
    </submittedName>
</protein>
<feature type="compositionally biased region" description="Basic and acidic residues" evidence="1">
    <location>
        <begin position="1"/>
        <end position="17"/>
    </location>
</feature>
<gene>
    <name evidence="2" type="ORF">AFUS01_LOCUS32488</name>
</gene>
<proteinExistence type="predicted"/>
<dbReference type="Proteomes" id="UP000708208">
    <property type="component" value="Unassembled WGS sequence"/>
</dbReference>
<dbReference type="AlphaFoldDB" id="A0A8J2KZD0"/>